<feature type="domain" description="Cadherin" evidence="2">
    <location>
        <begin position="26"/>
        <end position="123"/>
    </location>
</feature>
<dbReference type="GO" id="GO:0005509">
    <property type="term" value="F:calcium ion binding"/>
    <property type="evidence" value="ECO:0007669"/>
    <property type="project" value="UniProtKB-UniRule"/>
</dbReference>
<organism evidence="4 5">
    <name type="scientific">Rotaria magnacalcarata</name>
    <dbReference type="NCBI Taxonomy" id="392030"/>
    <lineage>
        <taxon>Eukaryota</taxon>
        <taxon>Metazoa</taxon>
        <taxon>Spiralia</taxon>
        <taxon>Gnathifera</taxon>
        <taxon>Rotifera</taxon>
        <taxon>Eurotatoria</taxon>
        <taxon>Bdelloidea</taxon>
        <taxon>Philodinida</taxon>
        <taxon>Philodinidae</taxon>
        <taxon>Rotaria</taxon>
    </lineage>
</organism>
<keyword evidence="1" id="KW-0106">Calcium</keyword>
<evidence type="ECO:0000313" key="5">
    <source>
        <dbReference type="Proteomes" id="UP000681720"/>
    </source>
</evidence>
<name>A0A8S3IUQ0_9BILA</name>
<accession>A0A8S3IUQ0</accession>
<dbReference type="Proteomes" id="UP000681967">
    <property type="component" value="Unassembled WGS sequence"/>
</dbReference>
<evidence type="ECO:0000259" key="2">
    <source>
        <dbReference type="PROSITE" id="PS50268"/>
    </source>
</evidence>
<dbReference type="Gene3D" id="2.60.40.60">
    <property type="entry name" value="Cadherins"/>
    <property type="match status" value="1"/>
</dbReference>
<dbReference type="GO" id="GO:0007156">
    <property type="term" value="P:homophilic cell adhesion via plasma membrane adhesion molecules"/>
    <property type="evidence" value="ECO:0007669"/>
    <property type="project" value="InterPro"/>
</dbReference>
<sequence>LDIQANINLFNRRYSTETTIEIHVREINKYRPAFRNNTPTDLFQLPYQFEAYDYDQNKETNGRITYRLWNCFDVCPFQIDPNNGTLSLINKDNFDRNIIYDLQIIAFDWGQPISFQNSIDIRIDLISKINKRSLQRTRAYSRRWRKNSTAMYFTTTTTTTMFTEKSRLKN</sequence>
<comment type="caution">
    <text evidence="4">The sequence shown here is derived from an EMBL/GenBank/DDBJ whole genome shotgun (WGS) entry which is preliminary data.</text>
</comment>
<proteinExistence type="predicted"/>
<reference evidence="4" key="1">
    <citation type="submission" date="2021-02" db="EMBL/GenBank/DDBJ databases">
        <authorList>
            <person name="Nowell W R."/>
        </authorList>
    </citation>
    <scope>NUCLEOTIDE SEQUENCE</scope>
</reference>
<dbReference type="Proteomes" id="UP000681720">
    <property type="component" value="Unassembled WGS sequence"/>
</dbReference>
<protein>
    <recommendedName>
        <fullName evidence="2">Cadherin domain-containing protein</fullName>
    </recommendedName>
</protein>
<gene>
    <name evidence="3" type="ORF">BYL167_LOCUS68427</name>
    <name evidence="4" type="ORF">GIL414_LOCUS78356</name>
</gene>
<dbReference type="InterPro" id="IPR002126">
    <property type="entry name" value="Cadherin-like_dom"/>
</dbReference>
<dbReference type="AlphaFoldDB" id="A0A8S3IUQ0"/>
<dbReference type="SUPFAM" id="SSF49313">
    <property type="entry name" value="Cadherin-like"/>
    <property type="match status" value="1"/>
</dbReference>
<feature type="non-terminal residue" evidence="4">
    <location>
        <position position="1"/>
    </location>
</feature>
<dbReference type="EMBL" id="CAJOBH010247860">
    <property type="protein sequence ID" value="CAF5130462.1"/>
    <property type="molecule type" value="Genomic_DNA"/>
</dbReference>
<evidence type="ECO:0000313" key="4">
    <source>
        <dbReference type="EMBL" id="CAF5206601.1"/>
    </source>
</evidence>
<dbReference type="GO" id="GO:0016020">
    <property type="term" value="C:membrane"/>
    <property type="evidence" value="ECO:0007669"/>
    <property type="project" value="InterPro"/>
</dbReference>
<dbReference type="CDD" id="cd11304">
    <property type="entry name" value="Cadherin_repeat"/>
    <property type="match status" value="1"/>
</dbReference>
<dbReference type="EMBL" id="CAJOBJ010349739">
    <property type="protein sequence ID" value="CAF5206601.1"/>
    <property type="molecule type" value="Genomic_DNA"/>
</dbReference>
<dbReference type="SMART" id="SM00112">
    <property type="entry name" value="CA"/>
    <property type="match status" value="1"/>
</dbReference>
<dbReference type="PROSITE" id="PS50268">
    <property type="entry name" value="CADHERIN_2"/>
    <property type="match status" value="1"/>
</dbReference>
<dbReference type="InterPro" id="IPR015919">
    <property type="entry name" value="Cadherin-like_sf"/>
</dbReference>
<evidence type="ECO:0000313" key="3">
    <source>
        <dbReference type="EMBL" id="CAF5130462.1"/>
    </source>
</evidence>
<evidence type="ECO:0000256" key="1">
    <source>
        <dbReference type="PROSITE-ProRule" id="PRU00043"/>
    </source>
</evidence>